<dbReference type="PANTHER" id="PTHR37231:SF2">
    <property type="entry name" value="EXPRESSED PROTEIN"/>
    <property type="match status" value="1"/>
</dbReference>
<name>A0A7S0ZCU9_9RHOD</name>
<keyword evidence="2" id="KW-0812">Transmembrane</keyword>
<sequence>MDLCFLGSTVKCSLIGGSFHSTSSLRCGLKSNGEYRRKASHNKKSRMISASSSDDDKKASTSTFENASSIEKAIIGSSALAIPVFTASVVHVGITGCGLPPGPSGIYGGLEGIAFLIIAGIIGYSVTNKIKTGSGLPSGPYALVGASEGISYLLLLIYIVEFAYYALAKGAPPGGPQCY</sequence>
<keyword evidence="2" id="KW-0472">Membrane</keyword>
<dbReference type="PANTHER" id="PTHR37231">
    <property type="entry name" value="EXPRESSED PROTEIN"/>
    <property type="match status" value="1"/>
</dbReference>
<dbReference type="EMBL" id="HBFP01003095">
    <property type="protein sequence ID" value="CAD8817815.1"/>
    <property type="molecule type" value="Transcribed_RNA"/>
</dbReference>
<evidence type="ECO:0000256" key="2">
    <source>
        <dbReference type="SAM" id="Phobius"/>
    </source>
</evidence>
<feature type="transmembrane region" description="Helical" evidence="2">
    <location>
        <begin position="139"/>
        <end position="160"/>
    </location>
</feature>
<evidence type="ECO:0000256" key="1">
    <source>
        <dbReference type="SAM" id="MobiDB-lite"/>
    </source>
</evidence>
<feature type="region of interest" description="Disordered" evidence="1">
    <location>
        <begin position="38"/>
        <end position="61"/>
    </location>
</feature>
<dbReference type="AlphaFoldDB" id="A0A7S0ZCU9"/>
<protein>
    <submittedName>
        <fullName evidence="3">Uncharacterized protein</fullName>
    </submittedName>
</protein>
<reference evidence="3" key="1">
    <citation type="submission" date="2021-01" db="EMBL/GenBank/DDBJ databases">
        <authorList>
            <person name="Corre E."/>
            <person name="Pelletier E."/>
            <person name="Niang G."/>
            <person name="Scheremetjew M."/>
            <person name="Finn R."/>
            <person name="Kale V."/>
            <person name="Holt S."/>
            <person name="Cochrane G."/>
            <person name="Meng A."/>
            <person name="Brown T."/>
            <person name="Cohen L."/>
        </authorList>
    </citation>
    <scope>NUCLEOTIDE SEQUENCE</scope>
    <source>
        <strain evidence="3">CCMP3278</strain>
    </source>
</reference>
<keyword evidence="2" id="KW-1133">Transmembrane helix</keyword>
<accession>A0A7S0ZCU9</accession>
<proteinExistence type="predicted"/>
<feature type="transmembrane region" description="Helical" evidence="2">
    <location>
        <begin position="106"/>
        <end position="127"/>
    </location>
</feature>
<organism evidence="3">
    <name type="scientific">Timspurckia oligopyrenoides</name>
    <dbReference type="NCBI Taxonomy" id="708627"/>
    <lineage>
        <taxon>Eukaryota</taxon>
        <taxon>Rhodophyta</taxon>
        <taxon>Bangiophyceae</taxon>
        <taxon>Porphyridiales</taxon>
        <taxon>Porphyridiaceae</taxon>
        <taxon>Timspurckia</taxon>
    </lineage>
</organism>
<gene>
    <name evidence="3" type="ORF">TOLI1172_LOCUS2204</name>
</gene>
<evidence type="ECO:0000313" key="3">
    <source>
        <dbReference type="EMBL" id="CAD8817815.1"/>
    </source>
</evidence>
<feature type="transmembrane region" description="Helical" evidence="2">
    <location>
        <begin position="73"/>
        <end position="94"/>
    </location>
</feature>